<dbReference type="InterPro" id="IPR016156">
    <property type="entry name" value="FAD/NAD-linked_Rdtase_dimer_sf"/>
</dbReference>
<organism evidence="20">
    <name type="scientific">Bifidobacterium fermentum</name>
    <dbReference type="NCBI Taxonomy" id="3059035"/>
    <lineage>
        <taxon>Bacteria</taxon>
        <taxon>Bacillati</taxon>
        <taxon>Actinomycetota</taxon>
        <taxon>Actinomycetes</taxon>
        <taxon>Bifidobacteriales</taxon>
        <taxon>Bifidobacteriaceae</taxon>
        <taxon>Bifidobacterium</taxon>
    </lineage>
</organism>
<dbReference type="InterPro" id="IPR006258">
    <property type="entry name" value="Lipoamide_DH"/>
</dbReference>
<comment type="subcellular location">
    <subcellularLocation>
        <location evidence="1">Cytoplasm</location>
    </subcellularLocation>
</comment>
<dbReference type="AlphaFoldDB" id="A0AB39UDN0"/>
<dbReference type="EMBL" id="CP129683">
    <property type="protein sequence ID" value="XDS51127.1"/>
    <property type="molecule type" value="Genomic_DNA"/>
</dbReference>
<evidence type="ECO:0000256" key="7">
    <source>
        <dbReference type="ARBA" id="ARBA00022827"/>
    </source>
</evidence>
<comment type="catalytic activity">
    <reaction evidence="12 16">
        <text>N(6)-[(R)-dihydrolipoyl]-L-lysyl-[protein] + NAD(+) = N(6)-[(R)-lipoyl]-L-lysyl-[protein] + NADH + H(+)</text>
        <dbReference type="Rhea" id="RHEA:15045"/>
        <dbReference type="Rhea" id="RHEA-COMP:10474"/>
        <dbReference type="Rhea" id="RHEA-COMP:10475"/>
        <dbReference type="ChEBI" id="CHEBI:15378"/>
        <dbReference type="ChEBI" id="CHEBI:57540"/>
        <dbReference type="ChEBI" id="CHEBI:57945"/>
        <dbReference type="ChEBI" id="CHEBI:83099"/>
        <dbReference type="ChEBI" id="CHEBI:83100"/>
        <dbReference type="EC" id="1.8.1.4"/>
    </reaction>
</comment>
<keyword evidence="7 14" id="KW-0274">FAD</keyword>
<evidence type="ECO:0000256" key="10">
    <source>
        <dbReference type="ARBA" id="ARBA00023157"/>
    </source>
</evidence>
<dbReference type="GO" id="GO:0005737">
    <property type="term" value="C:cytoplasm"/>
    <property type="evidence" value="ECO:0007669"/>
    <property type="project" value="UniProtKB-SubCell"/>
</dbReference>
<dbReference type="EC" id="1.8.1.4" evidence="3 16"/>
<dbReference type="SUPFAM" id="SSF51905">
    <property type="entry name" value="FAD/NAD(P)-binding domain"/>
    <property type="match status" value="1"/>
</dbReference>
<feature type="domain" description="Pyridine nucleotide-disulphide oxidoreductase dimerisation" evidence="18">
    <location>
        <begin position="373"/>
        <end position="487"/>
    </location>
</feature>
<dbReference type="GO" id="GO:0050660">
    <property type="term" value="F:flavin adenine dinucleotide binding"/>
    <property type="evidence" value="ECO:0007669"/>
    <property type="project" value="InterPro"/>
</dbReference>
<dbReference type="Gene3D" id="3.50.50.60">
    <property type="entry name" value="FAD/NAD(P)-binding domain"/>
    <property type="match status" value="2"/>
</dbReference>
<feature type="domain" description="FAD/NAD(P)-binding" evidence="19">
    <location>
        <begin position="14"/>
        <end position="353"/>
    </location>
</feature>
<evidence type="ECO:0000256" key="4">
    <source>
        <dbReference type="ARBA" id="ARBA00016961"/>
    </source>
</evidence>
<dbReference type="SUPFAM" id="SSF55424">
    <property type="entry name" value="FAD/NAD-linked reductases, dimerisation (C-terminal) domain"/>
    <property type="match status" value="1"/>
</dbReference>
<evidence type="ECO:0000313" key="20">
    <source>
        <dbReference type="EMBL" id="XDS47242.1"/>
    </source>
</evidence>
<dbReference type="PRINTS" id="PR00411">
    <property type="entry name" value="PNDRDTASEI"/>
</dbReference>
<sequence>MTDSQHTQDSRNSFDLVVIGSGPGGYTAALRAAELDRSVAIVEKDDVVGGVCLNRGCIPTKALITAVHDIETAEHAQSVGVNLEFHGIDYGALMKHKRHMVHTMTEGLSALLSHRKVSVIHGVASIAKDHSVKVDDGDSERTLTAHDIVIATGSMPRGFADEPFSHSVIDSDRALALDTFPTSAVIIGSGAVALEFASLWNTAGTKVTLLARHDRVLSHWSRRAGVTLTRELKRSGINVITHANTTAIDSGENLGVTVHYDQVDHNAQDSDGGNNGNGEKASSQHQVSADVALVAIGRTPSTGAQWFKDAGIDLDEHGLVATDELGRTSADHIWAVGDITAGHQMAHRAFEQGMTVAEAIAGLKPEPVDNDTIPSVVFSSPEAASVGLTLEQAESREELNDVKETAFPLLSNARVQMTGQNGSLSVVTGCDSANADTPIVLGVHMVGPCATELIAQAEQMVGNRTPLSKAARLIHPHPTISETIGEALLKADGRPLNSR</sequence>
<evidence type="ECO:0000256" key="16">
    <source>
        <dbReference type="RuleBase" id="RU003692"/>
    </source>
</evidence>
<dbReference type="Pfam" id="PF07992">
    <property type="entry name" value="Pyr_redox_2"/>
    <property type="match status" value="1"/>
</dbReference>
<evidence type="ECO:0000259" key="18">
    <source>
        <dbReference type="Pfam" id="PF02852"/>
    </source>
</evidence>
<dbReference type="InterPro" id="IPR001100">
    <property type="entry name" value="Pyr_nuc-diS_OxRdtase"/>
</dbReference>
<evidence type="ECO:0000313" key="22">
    <source>
        <dbReference type="EMBL" id="XDS51127.1"/>
    </source>
</evidence>
<dbReference type="NCBIfam" id="TIGR01350">
    <property type="entry name" value="lipoamide_DH"/>
    <property type="match status" value="1"/>
</dbReference>
<dbReference type="InterPro" id="IPR004099">
    <property type="entry name" value="Pyr_nucl-diS_OxRdtase_dimer"/>
</dbReference>
<evidence type="ECO:0000256" key="2">
    <source>
        <dbReference type="ARBA" id="ARBA00007532"/>
    </source>
</evidence>
<name>A0AB39UDN0_9BIFI</name>
<proteinExistence type="inferred from homology"/>
<evidence type="ECO:0000256" key="6">
    <source>
        <dbReference type="ARBA" id="ARBA00022630"/>
    </source>
</evidence>
<dbReference type="Gene3D" id="3.30.390.30">
    <property type="match status" value="1"/>
</dbReference>
<keyword evidence="10" id="KW-1015">Disulfide bond</keyword>
<evidence type="ECO:0000259" key="19">
    <source>
        <dbReference type="Pfam" id="PF07992"/>
    </source>
</evidence>
<evidence type="ECO:0000256" key="5">
    <source>
        <dbReference type="ARBA" id="ARBA00022490"/>
    </source>
</evidence>
<evidence type="ECO:0000256" key="11">
    <source>
        <dbReference type="ARBA" id="ARBA00023284"/>
    </source>
</evidence>
<evidence type="ECO:0000256" key="12">
    <source>
        <dbReference type="ARBA" id="ARBA00049187"/>
    </source>
</evidence>
<feature type="binding site" evidence="14">
    <location>
        <position position="61"/>
    </location>
    <ligand>
        <name>FAD</name>
        <dbReference type="ChEBI" id="CHEBI:57692"/>
    </ligand>
</feature>
<evidence type="ECO:0000256" key="9">
    <source>
        <dbReference type="ARBA" id="ARBA00023027"/>
    </source>
</evidence>
<feature type="region of interest" description="Disordered" evidence="17">
    <location>
        <begin position="264"/>
        <end position="284"/>
    </location>
</feature>
<keyword evidence="9 14" id="KW-0520">NAD</keyword>
<evidence type="ECO:0000256" key="14">
    <source>
        <dbReference type="PIRSR" id="PIRSR000350-3"/>
    </source>
</evidence>
<dbReference type="PANTHER" id="PTHR22912:SF217">
    <property type="entry name" value="DIHYDROLIPOYL DEHYDROGENASE"/>
    <property type="match status" value="1"/>
</dbReference>
<evidence type="ECO:0000256" key="1">
    <source>
        <dbReference type="ARBA" id="ARBA00004496"/>
    </source>
</evidence>
<dbReference type="GO" id="GO:0004148">
    <property type="term" value="F:dihydrolipoyl dehydrogenase (NADH) activity"/>
    <property type="evidence" value="ECO:0007669"/>
    <property type="project" value="UniProtKB-EC"/>
</dbReference>
<comment type="similarity">
    <text evidence="2 16">Belongs to the class-I pyridine nucleotide-disulfide oxidoreductase family.</text>
</comment>
<dbReference type="InterPro" id="IPR036188">
    <property type="entry name" value="FAD/NAD-bd_sf"/>
</dbReference>
<dbReference type="InterPro" id="IPR012999">
    <property type="entry name" value="Pyr_OxRdtase_I_AS"/>
</dbReference>
<feature type="binding site" evidence="14">
    <location>
        <position position="338"/>
    </location>
    <ligand>
        <name>FAD</name>
        <dbReference type="ChEBI" id="CHEBI:57692"/>
    </ligand>
</feature>
<dbReference type="PIRSF" id="PIRSF000350">
    <property type="entry name" value="Mercury_reductase_MerA"/>
    <property type="match status" value="1"/>
</dbReference>
<dbReference type="InterPro" id="IPR023753">
    <property type="entry name" value="FAD/NAD-binding_dom"/>
</dbReference>
<dbReference type="KEGG" id="bfk:QN062_02800"/>
<dbReference type="Pfam" id="PF02852">
    <property type="entry name" value="Pyr_redox_dim"/>
    <property type="match status" value="1"/>
</dbReference>
<keyword evidence="11 16" id="KW-0676">Redox-active center</keyword>
<accession>A0AB39UDN0</accession>
<gene>
    <name evidence="20" type="primary">lpdA</name>
    <name evidence="22" type="ORF">QN062_02800</name>
    <name evidence="21" type="ORF">QN216_06805</name>
    <name evidence="20" type="ORF">QN217_03645</name>
</gene>
<dbReference type="InterPro" id="IPR050151">
    <property type="entry name" value="Class-I_Pyr_Nuc-Dis_Oxidored"/>
</dbReference>
<keyword evidence="8 16" id="KW-0560">Oxidoreductase</keyword>
<dbReference type="RefSeq" id="WP_369342091.1">
    <property type="nucleotide sequence ID" value="NZ_CP129675.1"/>
</dbReference>
<evidence type="ECO:0000256" key="8">
    <source>
        <dbReference type="ARBA" id="ARBA00023002"/>
    </source>
</evidence>
<dbReference type="PRINTS" id="PR00368">
    <property type="entry name" value="FADPNR"/>
</dbReference>
<dbReference type="EMBL" id="CP129682">
    <property type="protein sequence ID" value="XDS48050.1"/>
    <property type="molecule type" value="Genomic_DNA"/>
</dbReference>
<keyword evidence="6 16" id="KW-0285">Flavoprotein</keyword>
<keyword evidence="5" id="KW-0963">Cytoplasm</keyword>
<comment type="cofactor">
    <cofactor evidence="14 16">
        <name>FAD</name>
        <dbReference type="ChEBI" id="CHEBI:57692"/>
    </cofactor>
    <text evidence="14 16">Binds 1 FAD per subunit.</text>
</comment>
<comment type="miscellaneous">
    <text evidence="16">The active site is a redox-active disulfide bond.</text>
</comment>
<feature type="binding site" evidence="14">
    <location>
        <begin position="152"/>
        <end position="154"/>
    </location>
    <ligand>
        <name>FAD</name>
        <dbReference type="ChEBI" id="CHEBI:57692"/>
    </ligand>
</feature>
<feature type="disulfide bond" description="Redox-active" evidence="15">
    <location>
        <begin position="52"/>
        <end position="57"/>
    </location>
</feature>
<feature type="binding site" evidence="14">
    <location>
        <position position="297"/>
    </location>
    <ligand>
        <name>NAD(+)</name>
        <dbReference type="ChEBI" id="CHEBI:57540"/>
    </ligand>
</feature>
<reference evidence="20" key="1">
    <citation type="submission" date="2023-07" db="EMBL/GenBank/DDBJ databases">
        <title>Bifidobacterium aquikefiriaerophilum sp. nov. and Bifidobacterium eccum sp. nov., isolated from water kefir.</title>
        <authorList>
            <person name="Breselge S."/>
            <person name="Bellassi P."/>
            <person name="Barcenilla C."/>
            <person name="Alvarez-Ordonez A."/>
            <person name="Morelli L."/>
            <person name="Cotter P.D."/>
        </authorList>
    </citation>
    <scope>NUCLEOTIDE SEQUENCE</scope>
    <source>
        <strain evidence="22">WK012_4_13</strain>
        <strain evidence="21">WK013_4_14</strain>
        <strain evidence="20">WK048_4_13</strain>
    </source>
</reference>
<feature type="binding site" evidence="14">
    <location>
        <begin position="188"/>
        <end position="195"/>
    </location>
    <ligand>
        <name>NAD(+)</name>
        <dbReference type="ChEBI" id="CHEBI:57540"/>
    </ligand>
</feature>
<protein>
    <recommendedName>
        <fullName evidence="4 16">Dihydrolipoyl dehydrogenase</fullName>
        <ecNumber evidence="3 16">1.8.1.4</ecNumber>
    </recommendedName>
</protein>
<dbReference type="PROSITE" id="PS00076">
    <property type="entry name" value="PYRIDINE_REDOX_1"/>
    <property type="match status" value="1"/>
</dbReference>
<evidence type="ECO:0000256" key="3">
    <source>
        <dbReference type="ARBA" id="ARBA00012608"/>
    </source>
</evidence>
<dbReference type="EMBL" id="CP129675">
    <property type="protein sequence ID" value="XDS47242.1"/>
    <property type="molecule type" value="Genomic_DNA"/>
</dbReference>
<dbReference type="GO" id="GO:0006103">
    <property type="term" value="P:2-oxoglutarate metabolic process"/>
    <property type="evidence" value="ECO:0007669"/>
    <property type="project" value="TreeGrafter"/>
</dbReference>
<evidence type="ECO:0000313" key="21">
    <source>
        <dbReference type="EMBL" id="XDS48050.1"/>
    </source>
</evidence>
<keyword evidence="14" id="KW-0547">Nucleotide-binding</keyword>
<evidence type="ECO:0000256" key="13">
    <source>
        <dbReference type="PIRSR" id="PIRSR000350-2"/>
    </source>
</evidence>
<evidence type="ECO:0000256" key="17">
    <source>
        <dbReference type="SAM" id="MobiDB-lite"/>
    </source>
</evidence>
<feature type="active site" description="Proton acceptor" evidence="13">
    <location>
        <position position="477"/>
    </location>
</feature>
<evidence type="ECO:0000256" key="15">
    <source>
        <dbReference type="PIRSR" id="PIRSR000350-4"/>
    </source>
</evidence>
<dbReference type="PANTHER" id="PTHR22912">
    <property type="entry name" value="DISULFIDE OXIDOREDUCTASE"/>
    <property type="match status" value="1"/>
</dbReference>